<reference evidence="6" key="1">
    <citation type="submission" date="2022-11" db="UniProtKB">
        <authorList>
            <consortium name="WormBaseParasite"/>
        </authorList>
    </citation>
    <scope>IDENTIFICATION</scope>
</reference>
<evidence type="ECO:0000256" key="1">
    <source>
        <dbReference type="ARBA" id="ARBA00008455"/>
    </source>
</evidence>
<feature type="domain" description="SMB" evidence="4">
    <location>
        <begin position="34"/>
        <end position="84"/>
    </location>
</feature>
<dbReference type="PRINTS" id="PR00705">
    <property type="entry name" value="PAPAIN"/>
</dbReference>
<dbReference type="SMART" id="SM00645">
    <property type="entry name" value="Pept_C1"/>
    <property type="match status" value="1"/>
</dbReference>
<keyword evidence="5" id="KW-1185">Reference proteome</keyword>
<dbReference type="Gene3D" id="3.90.70.10">
    <property type="entry name" value="Cysteine proteinases"/>
    <property type="match status" value="1"/>
</dbReference>
<dbReference type="SMART" id="SM00201">
    <property type="entry name" value="SO"/>
    <property type="match status" value="1"/>
</dbReference>
<accession>A0A914VHS6</accession>
<dbReference type="CDD" id="cd02620">
    <property type="entry name" value="Peptidase_C1A_CathepsinB"/>
    <property type="match status" value="1"/>
</dbReference>
<dbReference type="InterPro" id="IPR013128">
    <property type="entry name" value="Peptidase_C1A"/>
</dbReference>
<dbReference type="GO" id="GO:0006508">
    <property type="term" value="P:proteolysis"/>
    <property type="evidence" value="ECO:0007669"/>
    <property type="project" value="InterPro"/>
</dbReference>
<evidence type="ECO:0000259" key="4">
    <source>
        <dbReference type="PROSITE" id="PS50958"/>
    </source>
</evidence>
<protein>
    <submittedName>
        <fullName evidence="6">SMB domain-containing protein</fullName>
    </submittedName>
</protein>
<dbReference type="InterPro" id="IPR001212">
    <property type="entry name" value="Somatomedin_B_dom"/>
</dbReference>
<keyword evidence="3" id="KW-0732">Signal</keyword>
<keyword evidence="2" id="KW-1015">Disulfide bond</keyword>
<dbReference type="Proteomes" id="UP000887566">
    <property type="component" value="Unplaced"/>
</dbReference>
<evidence type="ECO:0000313" key="6">
    <source>
        <dbReference type="WBParaSite" id="PSAMB.scaffold200size66654.g3155.t1"/>
    </source>
</evidence>
<dbReference type="PROSITE" id="PS50958">
    <property type="entry name" value="SMB_2"/>
    <property type="match status" value="1"/>
</dbReference>
<dbReference type="FunFam" id="3.90.70.10:FF:000165">
    <property type="entry name" value="Tubulointerstitial nephritis antigen-like"/>
    <property type="match status" value="1"/>
</dbReference>
<dbReference type="SUPFAM" id="SSF54001">
    <property type="entry name" value="Cysteine proteinases"/>
    <property type="match status" value="1"/>
</dbReference>
<feature type="signal peptide" evidence="3">
    <location>
        <begin position="1"/>
        <end position="20"/>
    </location>
</feature>
<comment type="similarity">
    <text evidence="1">Belongs to the peptidase C1 family.</text>
</comment>
<dbReference type="GO" id="GO:0008234">
    <property type="term" value="F:cysteine-type peptidase activity"/>
    <property type="evidence" value="ECO:0007669"/>
    <property type="project" value="InterPro"/>
</dbReference>
<dbReference type="InterPro" id="IPR025661">
    <property type="entry name" value="Pept_asp_AS"/>
</dbReference>
<dbReference type="WBParaSite" id="PSAMB.scaffold200size66654.g3155.t1">
    <property type="protein sequence ID" value="PSAMB.scaffold200size66654.g3155.t1"/>
    <property type="gene ID" value="PSAMB.scaffold200size66654.g3155"/>
</dbReference>
<dbReference type="PANTHER" id="PTHR12411">
    <property type="entry name" value="CYSTEINE PROTEASE FAMILY C1-RELATED"/>
    <property type="match status" value="1"/>
</dbReference>
<evidence type="ECO:0000313" key="5">
    <source>
        <dbReference type="Proteomes" id="UP000887566"/>
    </source>
</evidence>
<evidence type="ECO:0000256" key="3">
    <source>
        <dbReference type="SAM" id="SignalP"/>
    </source>
</evidence>
<dbReference type="PROSITE" id="PS00639">
    <property type="entry name" value="THIOL_PROTEASE_HIS"/>
    <property type="match status" value="1"/>
</dbReference>
<organism evidence="5 6">
    <name type="scientific">Plectus sambesii</name>
    <dbReference type="NCBI Taxonomy" id="2011161"/>
    <lineage>
        <taxon>Eukaryota</taxon>
        <taxon>Metazoa</taxon>
        <taxon>Ecdysozoa</taxon>
        <taxon>Nematoda</taxon>
        <taxon>Chromadorea</taxon>
        <taxon>Plectida</taxon>
        <taxon>Plectina</taxon>
        <taxon>Plectoidea</taxon>
        <taxon>Plectidae</taxon>
        <taxon>Plectus</taxon>
    </lineage>
</organism>
<dbReference type="InterPro" id="IPR000668">
    <property type="entry name" value="Peptidase_C1A_C"/>
</dbReference>
<dbReference type="PROSITE" id="PS00640">
    <property type="entry name" value="THIOL_PROTEASE_ASN"/>
    <property type="match status" value="1"/>
</dbReference>
<dbReference type="Pfam" id="PF00112">
    <property type="entry name" value="Peptidase_C1"/>
    <property type="match status" value="1"/>
</dbReference>
<dbReference type="InterPro" id="IPR038765">
    <property type="entry name" value="Papain-like_cys_pep_sf"/>
</dbReference>
<dbReference type="AlphaFoldDB" id="A0A914VHS6"/>
<dbReference type="InterPro" id="IPR025660">
    <property type="entry name" value="Pept_his_AS"/>
</dbReference>
<evidence type="ECO:0000256" key="2">
    <source>
        <dbReference type="ARBA" id="ARBA00023157"/>
    </source>
</evidence>
<sequence length="456" mass="51571">MKSTLLLVAAAAALFGPATGAGFDGIPGDYCKVRHPTCCPSRDDDCTAPILGNHLCYCDMFCDRADGGDCCPDFKETCIGLRPAPSTATGDCSYNGVQFREGEEVKQNCQNCRCTNNRWECGAQKTCLIQEDLLERVGKGRYTWTARNYTNFWGKSLEDGIKFRLGTLFPEQSVQNMNEILIKPRELPASFDARTKWPDYIHPIRDQGDCGSSWAFSTTSTSADRLAIMSEGKLNENVSPQQLLSCNQHRQRGCEGGYLDRAWWYIRKLGVVSDECYPYDSGRTQVPGECQIPKAQYRRAEGLTCPSPSSNNKIYKMTPPYRVSDKEEDIMTEIMTNGPVQATFVVHEDFFMYSGGVYENTDLARNKGPSYTGEGYHSVRLIGWGEDDSTGRPVKYWLAANSWGPAWGENGFFRILRGDNHCEIESFIIGAWGKGSKRRRRRFKIRKMRRRRMRKL</sequence>
<feature type="chain" id="PRO_5037317827" evidence="3">
    <location>
        <begin position="21"/>
        <end position="456"/>
    </location>
</feature>
<name>A0A914VHS6_9BILA</name>
<proteinExistence type="inferred from homology"/>